<dbReference type="Pfam" id="PF01035">
    <property type="entry name" value="DNA_binding_1"/>
    <property type="match status" value="1"/>
</dbReference>
<evidence type="ECO:0000313" key="4">
    <source>
        <dbReference type="Proteomes" id="UP000177122"/>
    </source>
</evidence>
<dbReference type="AlphaFoldDB" id="A0A1G2CXI7"/>
<evidence type="ECO:0000313" key="3">
    <source>
        <dbReference type="EMBL" id="OGZ06099.1"/>
    </source>
</evidence>
<accession>A0A1G2CXI7</accession>
<dbReference type="EMBL" id="MHLI01000005">
    <property type="protein sequence ID" value="OGZ06099.1"/>
    <property type="molecule type" value="Genomic_DNA"/>
</dbReference>
<evidence type="ECO:0000259" key="2">
    <source>
        <dbReference type="Pfam" id="PF01035"/>
    </source>
</evidence>
<comment type="caution">
    <text evidence="3">The sequence shown here is derived from an EMBL/GenBank/DDBJ whole genome shotgun (WGS) entry which is preliminary data.</text>
</comment>
<dbReference type="Proteomes" id="UP000177122">
    <property type="component" value="Unassembled WGS sequence"/>
</dbReference>
<dbReference type="InterPro" id="IPR036217">
    <property type="entry name" value="MethylDNA_cys_MeTrfase_DNAb"/>
</dbReference>
<dbReference type="InterPro" id="IPR052520">
    <property type="entry name" value="ATL_DNA_repair"/>
</dbReference>
<feature type="domain" description="Methylated-DNA-[protein]-cysteine S-methyltransferase DNA binding" evidence="2">
    <location>
        <begin position="4"/>
        <end position="86"/>
    </location>
</feature>
<dbReference type="Gene3D" id="1.10.10.10">
    <property type="entry name" value="Winged helix-like DNA-binding domain superfamily/Winged helix DNA-binding domain"/>
    <property type="match status" value="1"/>
</dbReference>
<keyword evidence="1" id="KW-0227">DNA damage</keyword>
<name>A0A1G2CXI7_9BACT</name>
<organism evidence="3 4">
    <name type="scientific">Candidatus Lloydbacteria bacterium RIFCSPHIGHO2_01_FULL_49_22</name>
    <dbReference type="NCBI Taxonomy" id="1798658"/>
    <lineage>
        <taxon>Bacteria</taxon>
        <taxon>Candidatus Lloydiibacteriota</taxon>
    </lineage>
</organism>
<dbReference type="SUPFAM" id="SSF46767">
    <property type="entry name" value="Methylated DNA-protein cysteine methyltransferase, C-terminal domain"/>
    <property type="match status" value="1"/>
</dbReference>
<dbReference type="PANTHER" id="PTHR42942">
    <property type="entry name" value="6-O-METHYLGUANINE DNA METHYLTRANSFERASE"/>
    <property type="match status" value="1"/>
</dbReference>
<dbReference type="CDD" id="cd06445">
    <property type="entry name" value="ATase"/>
    <property type="match status" value="1"/>
</dbReference>
<dbReference type="InterPro" id="IPR036388">
    <property type="entry name" value="WH-like_DNA-bd_sf"/>
</dbReference>
<dbReference type="PANTHER" id="PTHR42942:SF1">
    <property type="entry name" value="ALKYLTRANSFERASE-LIKE PROTEIN 1"/>
    <property type="match status" value="1"/>
</dbReference>
<protein>
    <recommendedName>
        <fullName evidence="2">Methylated-DNA-[protein]-cysteine S-methyltransferase DNA binding domain-containing protein</fullName>
    </recommendedName>
</protein>
<sequence length="105" mass="11707">MTIFTERVIRAALSIPRGRVTTYGRIARAAGGGGMSARSVTGILGKAYDAGETRIPFHRIIYADGKVWVDDAHRAKRMKLYKEEGVMLDKGDRVKNFADIVFDFK</sequence>
<proteinExistence type="predicted"/>
<dbReference type="GO" id="GO:0006281">
    <property type="term" value="P:DNA repair"/>
    <property type="evidence" value="ECO:0007669"/>
    <property type="project" value="InterPro"/>
</dbReference>
<evidence type="ECO:0000256" key="1">
    <source>
        <dbReference type="ARBA" id="ARBA00022763"/>
    </source>
</evidence>
<dbReference type="InterPro" id="IPR014048">
    <property type="entry name" value="MethylDNA_cys_MeTrfase_DNA-bd"/>
</dbReference>
<dbReference type="GO" id="GO:0003824">
    <property type="term" value="F:catalytic activity"/>
    <property type="evidence" value="ECO:0007669"/>
    <property type="project" value="InterPro"/>
</dbReference>
<gene>
    <name evidence="3" type="ORF">A2845_01640</name>
</gene>
<reference evidence="3 4" key="1">
    <citation type="journal article" date="2016" name="Nat. Commun.">
        <title>Thousands of microbial genomes shed light on interconnected biogeochemical processes in an aquifer system.</title>
        <authorList>
            <person name="Anantharaman K."/>
            <person name="Brown C.T."/>
            <person name="Hug L.A."/>
            <person name="Sharon I."/>
            <person name="Castelle C.J."/>
            <person name="Probst A.J."/>
            <person name="Thomas B.C."/>
            <person name="Singh A."/>
            <person name="Wilkins M.J."/>
            <person name="Karaoz U."/>
            <person name="Brodie E.L."/>
            <person name="Williams K.H."/>
            <person name="Hubbard S.S."/>
            <person name="Banfield J.F."/>
        </authorList>
    </citation>
    <scope>NUCLEOTIDE SEQUENCE [LARGE SCALE GENOMIC DNA]</scope>
</reference>